<dbReference type="GO" id="GO:0006633">
    <property type="term" value="P:fatty acid biosynthetic process"/>
    <property type="evidence" value="ECO:0007669"/>
    <property type="project" value="InterPro"/>
</dbReference>
<dbReference type="GO" id="GO:0006085">
    <property type="term" value="P:acetyl-CoA biosynthetic process"/>
    <property type="evidence" value="ECO:0007669"/>
    <property type="project" value="TreeGrafter"/>
</dbReference>
<feature type="domain" description="Malonyl-CoA decarboxylase N-terminal" evidence="2">
    <location>
        <begin position="202"/>
        <end position="247"/>
    </location>
</feature>
<comment type="caution">
    <text evidence="3">The sequence shown here is derived from an EMBL/GenBank/DDBJ whole genome shotgun (WGS) entry which is preliminary data.</text>
</comment>
<name>A0A9W8E701_9FUNG</name>
<dbReference type="Proteomes" id="UP001150925">
    <property type="component" value="Unassembled WGS sequence"/>
</dbReference>
<dbReference type="AlphaFoldDB" id="A0A9W8E701"/>
<dbReference type="InterPro" id="IPR035372">
    <property type="entry name" value="MCD_N"/>
</dbReference>
<proteinExistence type="predicted"/>
<organism evidence="3 4">
    <name type="scientific">Dispira parvispora</name>
    <dbReference type="NCBI Taxonomy" id="1520584"/>
    <lineage>
        <taxon>Eukaryota</taxon>
        <taxon>Fungi</taxon>
        <taxon>Fungi incertae sedis</taxon>
        <taxon>Zoopagomycota</taxon>
        <taxon>Kickxellomycotina</taxon>
        <taxon>Dimargaritomycetes</taxon>
        <taxon>Dimargaritales</taxon>
        <taxon>Dimargaritaceae</taxon>
        <taxon>Dispira</taxon>
    </lineage>
</organism>
<protein>
    <recommendedName>
        <fullName evidence="2">Malonyl-CoA decarboxylase N-terminal domain-containing protein</fullName>
    </recommendedName>
</protein>
<feature type="non-terminal residue" evidence="3">
    <location>
        <position position="253"/>
    </location>
</feature>
<keyword evidence="4" id="KW-1185">Reference proteome</keyword>
<sequence>MVYPTQAVFRTLPSTSPFYMLNQRGRALAQTSKIAVVNMARRYTTSQKHSDQPPSPQKKQTPPIAEAFHDSIKALHELPNKEHQAFQDARHWERISSYQVEPAFFSYDQLGKDIALEDPDTIRQILGKVMSTGLARQGDLLTIAITRSCCEFYNTLNEVGKTTFLQILAQEYGVSLSTTQDAARALVNPAENTPVTGRQRLVLEHQLRLALTPAYDVFFHHASKFPGGIKFIIDLRKLLLRLVAKDRDNYPMV</sequence>
<dbReference type="EMBL" id="JANBPY010000955">
    <property type="protein sequence ID" value="KAJ1962498.1"/>
    <property type="molecule type" value="Genomic_DNA"/>
</dbReference>
<dbReference type="Gene3D" id="1.20.140.90">
    <property type="entry name" value="Malonyl-CoA decarboxylase, oligemerization domain"/>
    <property type="match status" value="1"/>
</dbReference>
<evidence type="ECO:0000313" key="3">
    <source>
        <dbReference type="EMBL" id="KAJ1962498.1"/>
    </source>
</evidence>
<accession>A0A9W8E701</accession>
<gene>
    <name evidence="3" type="ORF">IWQ62_003508</name>
</gene>
<dbReference type="PANTHER" id="PTHR28641:SF1">
    <property type="entry name" value="MALONYL-COA DECARBOXYLASE, MITOCHONDRIAL"/>
    <property type="match status" value="1"/>
</dbReference>
<dbReference type="GO" id="GO:2001294">
    <property type="term" value="P:malonyl-CoA catabolic process"/>
    <property type="evidence" value="ECO:0007669"/>
    <property type="project" value="TreeGrafter"/>
</dbReference>
<evidence type="ECO:0000256" key="1">
    <source>
        <dbReference type="SAM" id="MobiDB-lite"/>
    </source>
</evidence>
<dbReference type="Pfam" id="PF17408">
    <property type="entry name" value="MCD_N"/>
    <property type="match status" value="1"/>
</dbReference>
<evidence type="ECO:0000259" key="2">
    <source>
        <dbReference type="Pfam" id="PF17408"/>
    </source>
</evidence>
<dbReference type="PANTHER" id="PTHR28641">
    <property type="match status" value="1"/>
</dbReference>
<evidence type="ECO:0000313" key="4">
    <source>
        <dbReference type="Proteomes" id="UP001150925"/>
    </source>
</evidence>
<feature type="region of interest" description="Disordered" evidence="1">
    <location>
        <begin position="44"/>
        <end position="63"/>
    </location>
</feature>
<reference evidence="3" key="1">
    <citation type="submission" date="2022-07" db="EMBL/GenBank/DDBJ databases">
        <title>Phylogenomic reconstructions and comparative analyses of Kickxellomycotina fungi.</title>
        <authorList>
            <person name="Reynolds N.K."/>
            <person name="Stajich J.E."/>
            <person name="Barry K."/>
            <person name="Grigoriev I.V."/>
            <person name="Crous P."/>
            <person name="Smith M.E."/>
        </authorList>
    </citation>
    <scope>NUCLEOTIDE SEQUENCE</scope>
    <source>
        <strain evidence="3">RSA 1196</strain>
    </source>
</reference>
<dbReference type="GO" id="GO:0050080">
    <property type="term" value="F:malonyl-CoA decarboxylase activity"/>
    <property type="evidence" value="ECO:0007669"/>
    <property type="project" value="InterPro"/>
</dbReference>
<dbReference type="GO" id="GO:0005782">
    <property type="term" value="C:peroxisomal matrix"/>
    <property type="evidence" value="ECO:0007669"/>
    <property type="project" value="TreeGrafter"/>
</dbReference>
<dbReference type="InterPro" id="IPR038917">
    <property type="entry name" value="Malonyl_CoA_deC"/>
</dbReference>
<dbReference type="OrthoDB" id="426718at2759"/>
<dbReference type="InterPro" id="IPR038351">
    <property type="entry name" value="MCD_N_sf"/>
</dbReference>
<dbReference type="GO" id="GO:0005759">
    <property type="term" value="C:mitochondrial matrix"/>
    <property type="evidence" value="ECO:0007669"/>
    <property type="project" value="TreeGrafter"/>
</dbReference>